<dbReference type="Pfam" id="PF23878">
    <property type="entry name" value="TPR_ELP1"/>
    <property type="match status" value="1"/>
</dbReference>
<accession>A0A5K3FII8</accession>
<evidence type="ECO:0000256" key="5">
    <source>
        <dbReference type="ARBA" id="ARBA00022694"/>
    </source>
</evidence>
<keyword evidence="4" id="KW-0963">Cytoplasm</keyword>
<dbReference type="GO" id="GO:0000049">
    <property type="term" value="F:tRNA binding"/>
    <property type="evidence" value="ECO:0007669"/>
    <property type="project" value="TreeGrafter"/>
</dbReference>
<feature type="domain" description="ELP1 TPR" evidence="9">
    <location>
        <begin position="1003"/>
        <end position="1176"/>
    </location>
</feature>
<evidence type="ECO:0000256" key="4">
    <source>
        <dbReference type="ARBA" id="ARBA00022490"/>
    </source>
</evidence>
<feature type="region of interest" description="Disordered" evidence="6">
    <location>
        <begin position="1252"/>
        <end position="1285"/>
    </location>
</feature>
<evidence type="ECO:0000256" key="6">
    <source>
        <dbReference type="SAM" id="MobiDB-lite"/>
    </source>
</evidence>
<organism evidence="12">
    <name type="scientific">Mesocestoides corti</name>
    <name type="common">Flatworm</name>
    <dbReference type="NCBI Taxonomy" id="53468"/>
    <lineage>
        <taxon>Eukaryota</taxon>
        <taxon>Metazoa</taxon>
        <taxon>Spiralia</taxon>
        <taxon>Lophotrochozoa</taxon>
        <taxon>Platyhelminthes</taxon>
        <taxon>Cestoda</taxon>
        <taxon>Eucestoda</taxon>
        <taxon>Cyclophyllidea</taxon>
        <taxon>Mesocestoididae</taxon>
        <taxon>Mesocestoides</taxon>
    </lineage>
</organism>
<keyword evidence="5" id="KW-0819">tRNA processing</keyword>
<dbReference type="PANTHER" id="PTHR12747">
    <property type="entry name" value="ELONGATOR COMPLEX PROTEIN 1"/>
    <property type="match status" value="1"/>
</dbReference>
<evidence type="ECO:0000256" key="2">
    <source>
        <dbReference type="ARBA" id="ARBA00005043"/>
    </source>
</evidence>
<feature type="domain" description="ELP1 N-terminal second beta-propeller" evidence="8">
    <location>
        <begin position="391"/>
        <end position="709"/>
    </location>
</feature>
<feature type="domain" description="ELP1 three-helical bundle" evidence="11">
    <location>
        <begin position="1185"/>
        <end position="1345"/>
    </location>
</feature>
<dbReference type="Pfam" id="PF23936">
    <property type="entry name" value="HB_ELP1"/>
    <property type="match status" value="1"/>
</dbReference>
<dbReference type="Pfam" id="PF04762">
    <property type="entry name" value="Beta-prop_ELP1_1st"/>
    <property type="match status" value="1"/>
</dbReference>
<dbReference type="WBParaSite" id="MCU_007667-RB">
    <property type="protein sequence ID" value="MCU_007667-RB"/>
    <property type="gene ID" value="MCU_007667"/>
</dbReference>
<dbReference type="InterPro" id="IPR056166">
    <property type="entry name" value="TPR_ELP1"/>
</dbReference>
<dbReference type="SUPFAM" id="SSF69322">
    <property type="entry name" value="Tricorn protease domain 2"/>
    <property type="match status" value="1"/>
</dbReference>
<feature type="domain" description="ELP1 alpha-solenoid" evidence="10">
    <location>
        <begin position="766"/>
        <end position="986"/>
    </location>
</feature>
<evidence type="ECO:0000259" key="7">
    <source>
        <dbReference type="Pfam" id="PF04762"/>
    </source>
</evidence>
<reference evidence="12" key="1">
    <citation type="submission" date="2019-11" db="UniProtKB">
        <authorList>
            <consortium name="WormBaseParasite"/>
        </authorList>
    </citation>
    <scope>IDENTIFICATION</scope>
</reference>
<evidence type="ECO:0000256" key="3">
    <source>
        <dbReference type="ARBA" id="ARBA00006086"/>
    </source>
</evidence>
<comment type="pathway">
    <text evidence="2">tRNA modification; 5-methoxycarbonylmethyl-2-thiouridine-tRNA biosynthesis.</text>
</comment>
<dbReference type="InterPro" id="IPR006849">
    <property type="entry name" value="Elp1"/>
</dbReference>
<comment type="similarity">
    <text evidence="3">Belongs to the ELP1/IKA1 family.</text>
</comment>
<dbReference type="Pfam" id="PF23925">
    <property type="entry name" value="A-sol_ELP1"/>
    <property type="match status" value="1"/>
</dbReference>
<dbReference type="InterPro" id="IPR056165">
    <property type="entry name" value="Beta-prop_ELP1_2nd"/>
</dbReference>
<dbReference type="InterPro" id="IPR056167">
    <property type="entry name" value="A-sol_ELP1"/>
</dbReference>
<dbReference type="UniPathway" id="UPA00988"/>
<evidence type="ECO:0000259" key="10">
    <source>
        <dbReference type="Pfam" id="PF23925"/>
    </source>
</evidence>
<dbReference type="InterPro" id="IPR056164">
    <property type="entry name" value="Beta-prop_ELP1_1st"/>
</dbReference>
<dbReference type="GO" id="GO:0005829">
    <property type="term" value="C:cytosol"/>
    <property type="evidence" value="ECO:0007669"/>
    <property type="project" value="TreeGrafter"/>
</dbReference>
<protein>
    <submittedName>
        <fullName evidence="12">Elongator complex protein 1</fullName>
    </submittedName>
</protein>
<name>A0A5K3FII8_MESCO</name>
<dbReference type="PIRSF" id="PIRSF017233">
    <property type="entry name" value="IKAP"/>
    <property type="match status" value="1"/>
</dbReference>
<dbReference type="InterPro" id="IPR056169">
    <property type="entry name" value="HB_ELP1"/>
</dbReference>
<dbReference type="GO" id="GO:0002926">
    <property type="term" value="P:tRNA wobble base 5-methoxycarbonylmethyl-2-thiouridinylation"/>
    <property type="evidence" value="ECO:0007669"/>
    <property type="project" value="TreeGrafter"/>
</dbReference>
<feature type="domain" description="ELP1 first N-terminal beta-propeller" evidence="7">
    <location>
        <begin position="116"/>
        <end position="323"/>
    </location>
</feature>
<feature type="compositionally biased region" description="Low complexity" evidence="6">
    <location>
        <begin position="1252"/>
        <end position="1272"/>
    </location>
</feature>
<evidence type="ECO:0000259" key="8">
    <source>
        <dbReference type="Pfam" id="PF23797"/>
    </source>
</evidence>
<evidence type="ECO:0000313" key="12">
    <source>
        <dbReference type="WBParaSite" id="MCU_007667-RB"/>
    </source>
</evidence>
<evidence type="ECO:0000256" key="1">
    <source>
        <dbReference type="ARBA" id="ARBA00004496"/>
    </source>
</evidence>
<proteinExistence type="inferred from homology"/>
<dbReference type="Pfam" id="PF23797">
    <property type="entry name" value="Beta-prop_ELP1_2nd"/>
    <property type="match status" value="1"/>
</dbReference>
<dbReference type="PANTHER" id="PTHR12747:SF0">
    <property type="entry name" value="ELONGATOR COMPLEX PROTEIN 1"/>
    <property type="match status" value="1"/>
</dbReference>
<dbReference type="GO" id="GO:0033588">
    <property type="term" value="C:elongator holoenzyme complex"/>
    <property type="evidence" value="ECO:0007669"/>
    <property type="project" value="InterPro"/>
</dbReference>
<evidence type="ECO:0000259" key="9">
    <source>
        <dbReference type="Pfam" id="PF23878"/>
    </source>
</evidence>
<comment type="subcellular location">
    <subcellularLocation>
        <location evidence="1">Cytoplasm</location>
    </subcellularLocation>
</comment>
<evidence type="ECO:0000259" key="11">
    <source>
        <dbReference type="Pfam" id="PF23936"/>
    </source>
</evidence>
<sequence length="1405" mass="155274">MRNVRPSACSSSKLENTFVTDIGVDSFSGDLWIGTSSGISHLRGKYCVETFYSDKPVSKIVFLNLPSICVLCNRELLILELPNQIIEHREFDDDLFDCVFCPDLSIGVALSASSIIYILNSSLEVVGSVNLTQLGGNCNFVSVGWGKEETQFKGKKRGPQDLVEPTEPLLSTSYLPGQITWREDGQFFAILWSDASEPTVQRRLHVFDVNAELKSVGMETKELETGLCWRPKVQLIAASKRRSGRCLQVAFFELNGLQHGEVDLLYAPDCSKFRVDKIAFHPLDHIMAVLFLPLSPNDGSATPFVKLFTVSNYHWNVEAVFSLVPYETLRELTPGPISLVFGNASETGTSTLHTAVSLGPEKGALIRSLSLVRSIDRSCSLTPDDPALVAVIDGCSVRLTGFAHCSVPPPMCATKLSFPASVAAVSLSGLWASSSKGAVSMFVQLSNSESAFWLTISPGWKSADKATKLCNDTLVVEREQVSKEVAPFVSDACIVGKDALVFVNKQADVILKGQILHCTWISPENLCFVSEDGRFLGMMSKHVVSDSIKFDVRCLASLSENSVATISGLVCGPNGDVAVQVGDGDIYIVNVKSLGDLVSPAILGVQDVAVRLPFACNQLYVVPFRCAGAVAKPTPLLVGLQSSTHRLCAAEWNSSVHQAAGECVMQLCSSIAVHPHFLLVTSLQSELFSVPLALEPEEFQSILKTIKQRLCASRTADQPPGLCLEHPSSAQSRALELGASLVTAVPGGTKVVLQMPRGNLEDVHPRALVFNYLTPLFDSLRHAEAVETMRRHRINFNLLYDYNPRKFLSNVHNFVHQLGSTEHITLLVSDLREEDITETEYNGFFGKKPVPARRLLDQAAAKVRGDVPRGASTEPCPPTAAKVNLVCDALLKAMLPEKSRFILPILTCYVKKCPSEVEKGLLLLKDFRGKGDASTWSRGLRHLQYYLSPVNLFHVALGTYDLELAEAMAERTQLDPKEYQPCLRELGSLVGDGVCSRDVEVAYQHARIDLLLQRYSKALKNLHLSGAAHWEELCGVIKKQKLFSEALELFTPRTLQFSEISRLWAEALTASQRLAAAGEVHLRAGHYASAASLFLSTNSCLLWRLTVDTARSTPAFGECEQLPEEEVRRQATRLALNLKSLRRFTEAIPIYTDYLQDYEGALRAATECGLWTEARRLALCVDGKDLVTSVIKHSAIQAYEHLCGRFADEEQEFHRVFERLLKVRADLRANATKDELGGEVFDDAESELFSETGSVTSGTSVSSRDSFFSKASGRSRKNRRKQDRKKWSVKEGSKFEEVALIQVIYNIIESFQRLAESIPPLVDELWRLGEAELARKIVRRSNSLLTDHRACINIVWCPEITGNQGSEQADDRGGEIQQRRYTFHESFLLFPPAITVKRINSEYVL</sequence>
<feature type="compositionally biased region" description="Basic residues" evidence="6">
    <location>
        <begin position="1273"/>
        <end position="1284"/>
    </location>
</feature>